<evidence type="ECO:0000313" key="1">
    <source>
        <dbReference type="EMBL" id="KAK1794588.1"/>
    </source>
</evidence>
<gene>
    <name evidence="1" type="ORF">P4O66_001309</name>
</gene>
<keyword evidence="2" id="KW-1185">Reference proteome</keyword>
<reference evidence="1" key="1">
    <citation type="submission" date="2023-03" db="EMBL/GenBank/DDBJ databases">
        <title>Electrophorus voltai genome.</title>
        <authorList>
            <person name="Bian C."/>
        </authorList>
    </citation>
    <scope>NUCLEOTIDE SEQUENCE</scope>
    <source>
        <strain evidence="1">CB-2022</strain>
        <tissue evidence="1">Muscle</tissue>
    </source>
</reference>
<dbReference type="EMBL" id="JAROKS010000016">
    <property type="protein sequence ID" value="KAK1794588.1"/>
    <property type="molecule type" value="Genomic_DNA"/>
</dbReference>
<dbReference type="Proteomes" id="UP001239994">
    <property type="component" value="Unassembled WGS sequence"/>
</dbReference>
<organism evidence="1 2">
    <name type="scientific">Electrophorus voltai</name>
    <dbReference type="NCBI Taxonomy" id="2609070"/>
    <lineage>
        <taxon>Eukaryota</taxon>
        <taxon>Metazoa</taxon>
        <taxon>Chordata</taxon>
        <taxon>Craniata</taxon>
        <taxon>Vertebrata</taxon>
        <taxon>Euteleostomi</taxon>
        <taxon>Actinopterygii</taxon>
        <taxon>Neopterygii</taxon>
        <taxon>Teleostei</taxon>
        <taxon>Ostariophysi</taxon>
        <taxon>Gymnotiformes</taxon>
        <taxon>Gymnotoidei</taxon>
        <taxon>Gymnotidae</taxon>
        <taxon>Electrophorus</taxon>
    </lineage>
</organism>
<comment type="caution">
    <text evidence="1">The sequence shown here is derived from an EMBL/GenBank/DDBJ whole genome shotgun (WGS) entry which is preliminary data.</text>
</comment>
<proteinExistence type="predicted"/>
<accession>A0AAD8ZAS5</accession>
<name>A0AAD8ZAS5_9TELE</name>
<protein>
    <submittedName>
        <fullName evidence="1">Uncharacterized protein</fullName>
    </submittedName>
</protein>
<sequence>MSCQAQSPQVKECLELAPKELIAAIFFTMSGWYDRQGHVHSSTYTLQHIVICSPGFVSSMAILLWDDSLDMFQSSVNLDTAGCASTGAIDNLQLLAYDRCGEPRDM</sequence>
<evidence type="ECO:0000313" key="2">
    <source>
        <dbReference type="Proteomes" id="UP001239994"/>
    </source>
</evidence>
<dbReference type="AlphaFoldDB" id="A0AAD8ZAS5"/>